<comment type="caution">
    <text evidence="6">The sequence shown here is derived from an EMBL/GenBank/DDBJ whole genome shotgun (WGS) entry which is preliminary data.</text>
</comment>
<dbReference type="CDD" id="cd17933">
    <property type="entry name" value="DEXSc_RecD-like"/>
    <property type="match status" value="1"/>
</dbReference>
<feature type="compositionally biased region" description="Polar residues" evidence="4">
    <location>
        <begin position="804"/>
        <end position="813"/>
    </location>
</feature>
<accession>A0A9D1VIF2</accession>
<dbReference type="GO" id="GO:0009338">
    <property type="term" value="C:exodeoxyribonuclease V complex"/>
    <property type="evidence" value="ECO:0007669"/>
    <property type="project" value="TreeGrafter"/>
</dbReference>
<feature type="region of interest" description="Disordered" evidence="4">
    <location>
        <begin position="793"/>
        <end position="816"/>
    </location>
</feature>
<comment type="function">
    <text evidence="3">DNA-dependent ATPase and ATP-dependent 5'-3' DNA helicase. Has no activity on blunt DNA or DNA with 3'-overhangs, requires at least 10 bases of 5'-ssDNA for helicase activity.</text>
</comment>
<dbReference type="GO" id="GO:0043139">
    <property type="term" value="F:5'-3' DNA helicase activity"/>
    <property type="evidence" value="ECO:0007669"/>
    <property type="project" value="UniProtKB-UniRule"/>
</dbReference>
<organism evidence="6 7">
    <name type="scientific">Candidatus Limosilactobacillus merdigallinarum</name>
    <dbReference type="NCBI Taxonomy" id="2838652"/>
    <lineage>
        <taxon>Bacteria</taxon>
        <taxon>Bacillati</taxon>
        <taxon>Bacillota</taxon>
        <taxon>Bacilli</taxon>
        <taxon>Lactobacillales</taxon>
        <taxon>Lactobacillaceae</taxon>
        <taxon>Limosilactobacillus</taxon>
    </lineage>
</organism>
<keyword evidence="2 3" id="KW-0067">ATP-binding</keyword>
<evidence type="ECO:0000256" key="1">
    <source>
        <dbReference type="ARBA" id="ARBA00022741"/>
    </source>
</evidence>
<keyword evidence="3" id="KW-0413">Isomerase</keyword>
<dbReference type="EMBL" id="DXFH01000025">
    <property type="protein sequence ID" value="HIX35971.1"/>
    <property type="molecule type" value="Genomic_DNA"/>
</dbReference>
<name>A0A9D1VIF2_9LACO</name>
<dbReference type="EC" id="5.6.2.3" evidence="3"/>
<feature type="domain" description="AAA+ ATPase" evidence="5">
    <location>
        <begin position="363"/>
        <end position="492"/>
    </location>
</feature>
<proteinExistence type="inferred from homology"/>
<dbReference type="InterPro" id="IPR050534">
    <property type="entry name" value="Coronavir_polyprotein_1ab"/>
</dbReference>
<evidence type="ECO:0000313" key="6">
    <source>
        <dbReference type="EMBL" id="HIX35971.1"/>
    </source>
</evidence>
<dbReference type="Gene3D" id="3.40.50.300">
    <property type="entry name" value="P-loop containing nucleotide triphosphate hydrolases"/>
    <property type="match status" value="2"/>
</dbReference>
<dbReference type="InterPro" id="IPR029493">
    <property type="entry name" value="RecD2-like_HHH"/>
</dbReference>
<evidence type="ECO:0000256" key="3">
    <source>
        <dbReference type="HAMAP-Rule" id="MF_01488"/>
    </source>
</evidence>
<keyword evidence="1 3" id="KW-0547">Nucleotide-binding</keyword>
<comment type="similarity">
    <text evidence="3">Belongs to the RecD family. RecD2 subfamily.</text>
</comment>
<dbReference type="InterPro" id="IPR006345">
    <property type="entry name" value="RecD2"/>
</dbReference>
<dbReference type="SMART" id="SM00382">
    <property type="entry name" value="AAA"/>
    <property type="match status" value="1"/>
</dbReference>
<dbReference type="GO" id="GO:0017116">
    <property type="term" value="F:single-stranded DNA helicase activity"/>
    <property type="evidence" value="ECO:0007669"/>
    <property type="project" value="TreeGrafter"/>
</dbReference>
<reference evidence="6" key="1">
    <citation type="journal article" date="2021" name="PeerJ">
        <title>Extensive microbial diversity within the chicken gut microbiome revealed by metagenomics and culture.</title>
        <authorList>
            <person name="Gilroy R."/>
            <person name="Ravi A."/>
            <person name="Getino M."/>
            <person name="Pursley I."/>
            <person name="Horton D.L."/>
            <person name="Alikhan N.F."/>
            <person name="Baker D."/>
            <person name="Gharbi K."/>
            <person name="Hall N."/>
            <person name="Watson M."/>
            <person name="Adriaenssens E.M."/>
            <person name="Foster-Nyarko E."/>
            <person name="Jarju S."/>
            <person name="Secka A."/>
            <person name="Antonio M."/>
            <person name="Oren A."/>
            <person name="Chaudhuri R.R."/>
            <person name="La Ragione R."/>
            <person name="Hildebrand F."/>
            <person name="Pallen M.J."/>
        </authorList>
    </citation>
    <scope>NUCLEOTIDE SEQUENCE</scope>
    <source>
        <strain evidence="6">ChiSxjej3B15-572</strain>
    </source>
</reference>
<dbReference type="Pfam" id="PF18335">
    <property type="entry name" value="SH3_13"/>
    <property type="match status" value="1"/>
</dbReference>
<keyword evidence="3 6" id="KW-0347">Helicase</keyword>
<dbReference type="Gene3D" id="1.10.10.2220">
    <property type="match status" value="1"/>
</dbReference>
<dbReference type="AlphaFoldDB" id="A0A9D1VIF2"/>
<dbReference type="GO" id="GO:0016787">
    <property type="term" value="F:hydrolase activity"/>
    <property type="evidence" value="ECO:0007669"/>
    <property type="project" value="UniProtKB-KW"/>
</dbReference>
<evidence type="ECO:0000256" key="2">
    <source>
        <dbReference type="ARBA" id="ARBA00022840"/>
    </source>
</evidence>
<reference evidence="6" key="2">
    <citation type="submission" date="2021-04" db="EMBL/GenBank/DDBJ databases">
        <authorList>
            <person name="Gilroy R."/>
        </authorList>
    </citation>
    <scope>NUCLEOTIDE SEQUENCE</scope>
    <source>
        <strain evidence="6">ChiSxjej3B15-572</strain>
    </source>
</reference>
<dbReference type="GO" id="GO:0006310">
    <property type="term" value="P:DNA recombination"/>
    <property type="evidence" value="ECO:0007669"/>
    <property type="project" value="InterPro"/>
</dbReference>
<dbReference type="Pfam" id="PF14490">
    <property type="entry name" value="HHH_RecD2"/>
    <property type="match status" value="1"/>
</dbReference>
<dbReference type="InterPro" id="IPR003593">
    <property type="entry name" value="AAA+_ATPase"/>
</dbReference>
<keyword evidence="3" id="KW-0238">DNA-binding</keyword>
<dbReference type="Pfam" id="PF23139">
    <property type="entry name" value="OB_YrrC"/>
    <property type="match status" value="1"/>
</dbReference>
<dbReference type="HAMAP" id="MF_01488">
    <property type="entry name" value="RecD2"/>
    <property type="match status" value="1"/>
</dbReference>
<dbReference type="InterPro" id="IPR055446">
    <property type="entry name" value="RecD2_N_OB"/>
</dbReference>
<dbReference type="Pfam" id="PF13245">
    <property type="entry name" value="AAA_19"/>
    <property type="match status" value="1"/>
</dbReference>
<dbReference type="NCBIfam" id="TIGR01448">
    <property type="entry name" value="recD_rel"/>
    <property type="match status" value="1"/>
</dbReference>
<comment type="catalytic activity">
    <reaction evidence="3">
        <text>ATP + H2O = ADP + phosphate + H(+)</text>
        <dbReference type="Rhea" id="RHEA:13065"/>
        <dbReference type="ChEBI" id="CHEBI:15377"/>
        <dbReference type="ChEBI" id="CHEBI:15378"/>
        <dbReference type="ChEBI" id="CHEBI:30616"/>
        <dbReference type="ChEBI" id="CHEBI:43474"/>
        <dbReference type="ChEBI" id="CHEBI:456216"/>
        <dbReference type="EC" id="5.6.2.3"/>
    </reaction>
</comment>
<dbReference type="Gene3D" id="2.30.30.940">
    <property type="match status" value="1"/>
</dbReference>
<dbReference type="Pfam" id="PF13538">
    <property type="entry name" value="UvrD_C_2"/>
    <property type="match status" value="1"/>
</dbReference>
<evidence type="ECO:0000259" key="5">
    <source>
        <dbReference type="SMART" id="SM00382"/>
    </source>
</evidence>
<dbReference type="CDD" id="cd18809">
    <property type="entry name" value="SF1_C_RecD"/>
    <property type="match status" value="1"/>
</dbReference>
<feature type="compositionally biased region" description="Polar residues" evidence="4">
    <location>
        <begin position="826"/>
        <end position="838"/>
    </location>
</feature>
<gene>
    <name evidence="3" type="primary">recD2</name>
    <name evidence="6" type="ORF">H9856_06235</name>
</gene>
<dbReference type="GO" id="GO:0005524">
    <property type="term" value="F:ATP binding"/>
    <property type="evidence" value="ECO:0007669"/>
    <property type="project" value="UniProtKB-UniRule"/>
</dbReference>
<dbReference type="GO" id="GO:0003677">
    <property type="term" value="F:DNA binding"/>
    <property type="evidence" value="ECO:0007669"/>
    <property type="project" value="UniProtKB-UniRule"/>
</dbReference>
<dbReference type="InterPro" id="IPR041451">
    <property type="entry name" value="RecD2_SH13"/>
</dbReference>
<dbReference type="PANTHER" id="PTHR43788">
    <property type="entry name" value="DNA2/NAM7 HELICASE FAMILY MEMBER"/>
    <property type="match status" value="1"/>
</dbReference>
<dbReference type="InterPro" id="IPR027417">
    <property type="entry name" value="P-loop_NTPase"/>
</dbReference>
<keyword evidence="3" id="KW-0378">Hydrolase</keyword>
<evidence type="ECO:0000313" key="7">
    <source>
        <dbReference type="Proteomes" id="UP000824231"/>
    </source>
</evidence>
<sequence length="868" mass="95742">MSDFNQPVQHSEAVTTTGPTSLIGKVSVVIFERGLFRILAVEVEDTKFEWDTDEITVKGQLGDVVEGDRYEFEGRVVDDQRYGLQFASTGCHVVLPQSGSQLTSYLRLHNIKLKHPKKSPQLIFASLGDDAMRKVVDNPQCLADVDQLDAHDREKLIAFFDQLDFGNTTGKIIQSLKEDGFNERQVNLIFDQYGVKTLSIIHDNPYQLAVDLQQAGIRFAQIDQLAQVRYHVQLTDSRRIRGSILYSLVAITNRDGCTYVKWSLLSVTVAHLLKGAVDSVHIRSELDQLIKQHLAAEDQSTGIYPQALYQSEWSTAAKLNELMSAQPVKLDEKKFKDALHEAENEASTQYDRIQEQAIKMALTKPLLLLTGGPGTGKTTIVNGIVNTYLNMHPGKNADDVILVAPTGRAAKQINGVTGIEASTIHRLLGLTADVNDQQLVNMHFDSLDCDLLIIDEMSMTSAALFAALISAVTTKMHIILVGDCDQLPSVGPGQVFHDLLEVNNLPQIRLEHIYRQAKNSSIIPLARAINKGEVDRDTFAPKDPQTYSHRAFYAAQIDTVGPVISQAVKLYRDRFKLSLMDIQILSPIHAGLAGTRYLNQFLQNQLNPDDGEKPALVHGDTTFRVGDKVMQTVNDPDRDVFNGDLGIIEVIEGQNVIHGSSKARAKRKIVVNFDGTEVEYTRPNEINALQLAYCMTIHKSQGSQSKVVILPMVPEYFPRLLNAPTIMHRNLLYTAVTRSSQALLMIGDPNAFVRCAQTPTEYRQTSLSRAIELTMAVGSKSAGKATHTKANDLATDTANHDDPNLTTGDTLTFSPVDPELHHLSSAALTPPSSTNDAQKNPGHLTADAISENLIDPMIGMDGISPCDF</sequence>
<dbReference type="SUPFAM" id="SSF52540">
    <property type="entry name" value="P-loop containing nucleoside triphosphate hydrolases"/>
    <property type="match status" value="2"/>
</dbReference>
<evidence type="ECO:0000256" key="4">
    <source>
        <dbReference type="SAM" id="MobiDB-lite"/>
    </source>
</evidence>
<dbReference type="PANTHER" id="PTHR43788:SF6">
    <property type="entry name" value="DNA HELICASE B"/>
    <property type="match status" value="1"/>
</dbReference>
<feature type="region of interest" description="Disordered" evidence="4">
    <location>
        <begin position="824"/>
        <end position="843"/>
    </location>
</feature>
<protein>
    <recommendedName>
        <fullName evidence="3">ATP-dependent RecD2 DNA helicase</fullName>
        <ecNumber evidence="3">5.6.2.3</ecNumber>
    </recommendedName>
    <alternativeName>
        <fullName evidence="3">DNA 5'-3' helicase subunit RecD2</fullName>
    </alternativeName>
</protein>
<dbReference type="InterPro" id="IPR027785">
    <property type="entry name" value="UvrD-like_helicase_C"/>
</dbReference>
<feature type="binding site" evidence="3">
    <location>
        <begin position="374"/>
        <end position="378"/>
    </location>
    <ligand>
        <name>ATP</name>
        <dbReference type="ChEBI" id="CHEBI:30616"/>
    </ligand>
</feature>
<dbReference type="Proteomes" id="UP000824231">
    <property type="component" value="Unassembled WGS sequence"/>
</dbReference>